<keyword evidence="1" id="KW-0472">Membrane</keyword>
<name>A0A0C9XKH4_9AGAR</name>
<evidence type="ECO:0000256" key="2">
    <source>
        <dbReference type="SAM" id="SignalP"/>
    </source>
</evidence>
<dbReference type="OrthoDB" id="10280183at2759"/>
<sequence length="84" mass="9374">MLIVGMFSIVATAAWAVLGYIEATVHGGPSADSDSLAYWAMITFMSMSFYYLFWNVLALIAFGVAECFSIRRTQEARYHPLQPV</sequence>
<feature type="chain" id="PRO_5002206339" description="Chitin synthase export chaperone" evidence="2">
    <location>
        <begin position="17"/>
        <end position="84"/>
    </location>
</feature>
<feature type="transmembrane region" description="Helical" evidence="1">
    <location>
        <begin position="37"/>
        <end position="62"/>
    </location>
</feature>
<protein>
    <recommendedName>
        <fullName evidence="5">Chitin synthase export chaperone</fullName>
    </recommendedName>
</protein>
<reference evidence="4" key="2">
    <citation type="submission" date="2015-01" db="EMBL/GenBank/DDBJ databases">
        <title>Evolutionary Origins and Diversification of the Mycorrhizal Mutualists.</title>
        <authorList>
            <consortium name="DOE Joint Genome Institute"/>
            <consortium name="Mycorrhizal Genomics Consortium"/>
            <person name="Kohler A."/>
            <person name="Kuo A."/>
            <person name="Nagy L.G."/>
            <person name="Floudas D."/>
            <person name="Copeland A."/>
            <person name="Barry K.W."/>
            <person name="Cichocki N."/>
            <person name="Veneault-Fourrey C."/>
            <person name="LaButti K."/>
            <person name="Lindquist E.A."/>
            <person name="Lipzen A."/>
            <person name="Lundell T."/>
            <person name="Morin E."/>
            <person name="Murat C."/>
            <person name="Riley R."/>
            <person name="Ohm R."/>
            <person name="Sun H."/>
            <person name="Tunlid A."/>
            <person name="Henrissat B."/>
            <person name="Grigoriev I.V."/>
            <person name="Hibbett D.S."/>
            <person name="Martin F."/>
        </authorList>
    </citation>
    <scope>NUCLEOTIDE SEQUENCE [LARGE SCALE GENOMIC DNA]</scope>
    <source>
        <strain evidence="4">LaAM-08-1</strain>
    </source>
</reference>
<evidence type="ECO:0008006" key="5">
    <source>
        <dbReference type="Google" id="ProtNLM"/>
    </source>
</evidence>
<organism evidence="3 4">
    <name type="scientific">Laccaria amethystina LaAM-08-1</name>
    <dbReference type="NCBI Taxonomy" id="1095629"/>
    <lineage>
        <taxon>Eukaryota</taxon>
        <taxon>Fungi</taxon>
        <taxon>Dikarya</taxon>
        <taxon>Basidiomycota</taxon>
        <taxon>Agaricomycotina</taxon>
        <taxon>Agaricomycetes</taxon>
        <taxon>Agaricomycetidae</taxon>
        <taxon>Agaricales</taxon>
        <taxon>Agaricineae</taxon>
        <taxon>Hydnangiaceae</taxon>
        <taxon>Laccaria</taxon>
    </lineage>
</organism>
<dbReference type="AlphaFoldDB" id="A0A0C9XKH4"/>
<accession>A0A0C9XKH4</accession>
<gene>
    <name evidence="3" type="ORF">K443DRAFT_104554</name>
</gene>
<feature type="signal peptide" evidence="2">
    <location>
        <begin position="1"/>
        <end position="16"/>
    </location>
</feature>
<dbReference type="EMBL" id="KN838677">
    <property type="protein sequence ID" value="KIJ98081.1"/>
    <property type="molecule type" value="Genomic_DNA"/>
</dbReference>
<keyword evidence="4" id="KW-1185">Reference proteome</keyword>
<reference evidence="3 4" key="1">
    <citation type="submission" date="2014-04" db="EMBL/GenBank/DDBJ databases">
        <authorList>
            <consortium name="DOE Joint Genome Institute"/>
            <person name="Kuo A."/>
            <person name="Kohler A."/>
            <person name="Nagy L.G."/>
            <person name="Floudas D."/>
            <person name="Copeland A."/>
            <person name="Barry K.W."/>
            <person name="Cichocki N."/>
            <person name="Veneault-Fourrey C."/>
            <person name="LaButti K."/>
            <person name="Lindquist E.A."/>
            <person name="Lipzen A."/>
            <person name="Lundell T."/>
            <person name="Morin E."/>
            <person name="Murat C."/>
            <person name="Sun H."/>
            <person name="Tunlid A."/>
            <person name="Henrissat B."/>
            <person name="Grigoriev I.V."/>
            <person name="Hibbett D.S."/>
            <person name="Martin F."/>
            <person name="Nordberg H.P."/>
            <person name="Cantor M.N."/>
            <person name="Hua S.X."/>
        </authorList>
    </citation>
    <scope>NUCLEOTIDE SEQUENCE [LARGE SCALE GENOMIC DNA]</scope>
    <source>
        <strain evidence="3 4">LaAM-08-1</strain>
    </source>
</reference>
<dbReference type="Proteomes" id="UP000054477">
    <property type="component" value="Unassembled WGS sequence"/>
</dbReference>
<proteinExistence type="predicted"/>
<keyword evidence="2" id="KW-0732">Signal</keyword>
<evidence type="ECO:0000313" key="3">
    <source>
        <dbReference type="EMBL" id="KIJ98081.1"/>
    </source>
</evidence>
<keyword evidence="1" id="KW-1133">Transmembrane helix</keyword>
<keyword evidence="1" id="KW-0812">Transmembrane</keyword>
<evidence type="ECO:0000313" key="4">
    <source>
        <dbReference type="Proteomes" id="UP000054477"/>
    </source>
</evidence>
<dbReference type="HOGENOM" id="CLU_2527854_0_0_1"/>
<evidence type="ECO:0000256" key="1">
    <source>
        <dbReference type="SAM" id="Phobius"/>
    </source>
</evidence>